<feature type="domain" description="Glycosyl transferase family 1" evidence="1">
    <location>
        <begin position="211"/>
        <end position="368"/>
    </location>
</feature>
<evidence type="ECO:0000259" key="1">
    <source>
        <dbReference type="Pfam" id="PF00534"/>
    </source>
</evidence>
<dbReference type="CDD" id="cd03801">
    <property type="entry name" value="GT4_PimA-like"/>
    <property type="match status" value="1"/>
</dbReference>
<reference evidence="2 3" key="1">
    <citation type="journal article" date="2017" name="Int. J. Syst. Evol. Microbiol.">
        <title>Arachidicoccus ginsenosidivorans sp. nov., with ginsenoside-converting activity isolated from ginseng cultivating soil.</title>
        <authorList>
            <person name="Siddiqi M.Z."/>
            <person name="Aslam Z."/>
            <person name="Im W.T."/>
        </authorList>
    </citation>
    <scope>NUCLEOTIDE SEQUENCE [LARGE SCALE GENOMIC DNA]</scope>
    <source>
        <strain evidence="2 3">Gsoil 809</strain>
    </source>
</reference>
<dbReference type="Proteomes" id="UP000321291">
    <property type="component" value="Chromosome"/>
</dbReference>
<proteinExistence type="predicted"/>
<dbReference type="SUPFAM" id="SSF53756">
    <property type="entry name" value="UDP-Glycosyltransferase/glycogen phosphorylase"/>
    <property type="match status" value="1"/>
</dbReference>
<accession>A0A5B8VJ22</accession>
<gene>
    <name evidence="2" type="ORF">FSB73_03860</name>
</gene>
<dbReference type="AlphaFoldDB" id="A0A5B8VJ22"/>
<dbReference type="Pfam" id="PF00534">
    <property type="entry name" value="Glycos_transf_1"/>
    <property type="match status" value="1"/>
</dbReference>
<dbReference type="KEGG" id="agi:FSB73_03860"/>
<keyword evidence="3" id="KW-1185">Reference proteome</keyword>
<dbReference type="PANTHER" id="PTHR12526">
    <property type="entry name" value="GLYCOSYLTRANSFERASE"/>
    <property type="match status" value="1"/>
</dbReference>
<dbReference type="GO" id="GO:0016757">
    <property type="term" value="F:glycosyltransferase activity"/>
    <property type="evidence" value="ECO:0007669"/>
    <property type="project" value="InterPro"/>
</dbReference>
<organism evidence="2 3">
    <name type="scientific">Arachidicoccus ginsenosidivorans</name>
    <dbReference type="NCBI Taxonomy" id="496057"/>
    <lineage>
        <taxon>Bacteria</taxon>
        <taxon>Pseudomonadati</taxon>
        <taxon>Bacteroidota</taxon>
        <taxon>Chitinophagia</taxon>
        <taxon>Chitinophagales</taxon>
        <taxon>Chitinophagaceae</taxon>
        <taxon>Arachidicoccus</taxon>
    </lineage>
</organism>
<evidence type="ECO:0000313" key="2">
    <source>
        <dbReference type="EMBL" id="QEC70942.1"/>
    </source>
</evidence>
<dbReference type="PANTHER" id="PTHR12526:SF630">
    <property type="entry name" value="GLYCOSYLTRANSFERASE"/>
    <property type="match status" value="1"/>
</dbReference>
<sequence length="394" mass="45222">MKSYKKSRLKLKFELLCMFPFVLLGRIYGKYRQLRFPVDIFFFFPNADIGGSPKVNLDIVDCIKKDKKCLIIFSKKPKNNLFAERFKALGVPIIDLHSKIDNKLFHFVNFFYRGVIASWIEAQGSATVMGGECIFLYKIVPHLSKRIKKIELIHLSTWINYSIAFAPYLDIRLFSTMHLMREVKNVYLKAGVPVDYEDRFRFMDNSIEIPTNEVINNEILQVIFVGRGAPQKRPELIARIARILFEENVGVHFSFVGDVELVFNTDDYPFCTFYGNINDEQRLKQIYEKADVLMLTSEFEGLPIVVMQMMAYGKIVVSTAVGGIPDYIKDGENGYLITAMEDNKIIEEGVAIIKKVISNKETTRAMGIFNKEKAVELFGKNTFCRNIKGLLIGS</sequence>
<dbReference type="EMBL" id="CP042434">
    <property type="protein sequence ID" value="QEC70942.1"/>
    <property type="molecule type" value="Genomic_DNA"/>
</dbReference>
<dbReference type="InterPro" id="IPR001296">
    <property type="entry name" value="Glyco_trans_1"/>
</dbReference>
<dbReference type="Gene3D" id="3.40.50.2000">
    <property type="entry name" value="Glycogen Phosphorylase B"/>
    <property type="match status" value="1"/>
</dbReference>
<evidence type="ECO:0000313" key="3">
    <source>
        <dbReference type="Proteomes" id="UP000321291"/>
    </source>
</evidence>
<keyword evidence="2" id="KW-0808">Transferase</keyword>
<name>A0A5B8VJ22_9BACT</name>
<protein>
    <submittedName>
        <fullName evidence="2">Glycosyltransferase family 4 protein</fullName>
    </submittedName>
</protein>